<feature type="transmembrane region" description="Helical" evidence="6">
    <location>
        <begin position="108"/>
        <end position="125"/>
    </location>
</feature>
<comment type="subcellular location">
    <subcellularLocation>
        <location evidence="1">Cell membrane</location>
        <topology evidence="1">Multi-pass membrane protein</topology>
    </subcellularLocation>
</comment>
<evidence type="ECO:0000256" key="6">
    <source>
        <dbReference type="SAM" id="Phobius"/>
    </source>
</evidence>
<feature type="transmembrane region" description="Helical" evidence="6">
    <location>
        <begin position="431"/>
        <end position="454"/>
    </location>
</feature>
<dbReference type="GO" id="GO:0022857">
    <property type="term" value="F:transmembrane transporter activity"/>
    <property type="evidence" value="ECO:0007669"/>
    <property type="project" value="InterPro"/>
</dbReference>
<evidence type="ECO:0000256" key="1">
    <source>
        <dbReference type="ARBA" id="ARBA00004651"/>
    </source>
</evidence>
<dbReference type="Pfam" id="PF07690">
    <property type="entry name" value="MFS_1"/>
    <property type="match status" value="1"/>
</dbReference>
<dbReference type="InterPro" id="IPR036259">
    <property type="entry name" value="MFS_trans_sf"/>
</dbReference>
<evidence type="ECO:0000256" key="4">
    <source>
        <dbReference type="ARBA" id="ARBA00022989"/>
    </source>
</evidence>
<dbReference type="PRINTS" id="PR01036">
    <property type="entry name" value="TCRTETB"/>
</dbReference>
<sequence length="501" mass="54056">MVCDVTSASWQRGADSSQQSCLHLLQYDVALEPLKTQGVQWLAQNMRMPANGDQPHGHGDLAELGHRFGWVCSSVVIAIGTLLAVAFLCALCIGLPRKQPKDRSTSDWALTVYLCIVTTFIYFGTDQYIPSLPQMGRDLKGSETLLSGSVQLSFLVKALAALLFTPLSDYIGRRPIFVSCLVALVMGSLASAFAPTVYWYLAARAIQSLGEALEPLVFATIRDCFPDMQERLLCMSAVGSMSLIGKASAPVLGGLMAEATHWRVPFLVLSLVWTGLACWGARYLSETSPETEHYSYSTRLARVLSDPWLVTILLTQSCIYGTYYSFTANISYIAENIHNRSIATTSYLIAGFSLCSTVGIPVAQIFHSSSILRTAKLWVTAFGVGSGLIFLLAAFFSEQLWSYTGSSMVMGFCYTCCIPLSVIYLEPLADIAGTATAVLVFAQGGPPAVFSAIATQCAIWDGQRGITAFQAASALLTATVFWLGLLLGFEEAGDPDGKAAK</sequence>
<feature type="transmembrane region" description="Helical" evidence="6">
    <location>
        <begin position="68"/>
        <end position="96"/>
    </location>
</feature>
<dbReference type="PANTHER" id="PTHR43124">
    <property type="entry name" value="PURINE EFFLUX PUMP PBUE"/>
    <property type="match status" value="1"/>
</dbReference>
<feature type="transmembrane region" description="Helical" evidence="6">
    <location>
        <begin position="466"/>
        <end position="489"/>
    </location>
</feature>
<feature type="transmembrane region" description="Helical" evidence="6">
    <location>
        <begin position="176"/>
        <end position="201"/>
    </location>
</feature>
<dbReference type="InterPro" id="IPR011701">
    <property type="entry name" value="MFS"/>
</dbReference>
<dbReference type="InterPro" id="IPR050189">
    <property type="entry name" value="MFS_Efflux_Transporters"/>
</dbReference>
<dbReference type="OrthoDB" id="3936150at2759"/>
<evidence type="ECO:0000256" key="3">
    <source>
        <dbReference type="ARBA" id="ARBA00022692"/>
    </source>
</evidence>
<dbReference type="Proteomes" id="UP000601435">
    <property type="component" value="Unassembled WGS sequence"/>
</dbReference>
<keyword evidence="4 6" id="KW-1133">Transmembrane helix</keyword>
<feature type="transmembrane region" description="Helical" evidence="6">
    <location>
        <begin position="408"/>
        <end position="425"/>
    </location>
</feature>
<keyword evidence="9" id="KW-1185">Reference proteome</keyword>
<comment type="caution">
    <text evidence="8">The sequence shown here is derived from an EMBL/GenBank/DDBJ whole genome shotgun (WGS) entry which is preliminary data.</text>
</comment>
<proteinExistence type="predicted"/>
<dbReference type="InterPro" id="IPR020846">
    <property type="entry name" value="MFS_dom"/>
</dbReference>
<protein>
    <submittedName>
        <fullName evidence="8">CmlA protein</fullName>
    </submittedName>
</protein>
<dbReference type="EMBL" id="CAJNJA010005148">
    <property type="protein sequence ID" value="CAE7184173.1"/>
    <property type="molecule type" value="Genomic_DNA"/>
</dbReference>
<gene>
    <name evidence="8" type="primary">cmlA</name>
    <name evidence="8" type="ORF">SNEC2469_LOCUS823</name>
</gene>
<feature type="transmembrane region" description="Helical" evidence="6">
    <location>
        <begin position="145"/>
        <end position="164"/>
    </location>
</feature>
<accession>A0A812IZD4</accession>
<feature type="transmembrane region" description="Helical" evidence="6">
    <location>
        <begin position="235"/>
        <end position="257"/>
    </location>
</feature>
<reference evidence="8" key="1">
    <citation type="submission" date="2021-02" db="EMBL/GenBank/DDBJ databases">
        <authorList>
            <person name="Dougan E. K."/>
            <person name="Rhodes N."/>
            <person name="Thang M."/>
            <person name="Chan C."/>
        </authorList>
    </citation>
    <scope>NUCLEOTIDE SEQUENCE</scope>
</reference>
<keyword evidence="5 6" id="KW-0472">Membrane</keyword>
<feature type="transmembrane region" description="Helical" evidence="6">
    <location>
        <begin position="264"/>
        <end position="284"/>
    </location>
</feature>
<feature type="transmembrane region" description="Helical" evidence="6">
    <location>
        <begin position="347"/>
        <end position="366"/>
    </location>
</feature>
<keyword evidence="2" id="KW-1003">Cell membrane</keyword>
<keyword evidence="3 6" id="KW-0812">Transmembrane</keyword>
<organism evidence="8 9">
    <name type="scientific">Symbiodinium necroappetens</name>
    <dbReference type="NCBI Taxonomy" id="1628268"/>
    <lineage>
        <taxon>Eukaryota</taxon>
        <taxon>Sar</taxon>
        <taxon>Alveolata</taxon>
        <taxon>Dinophyceae</taxon>
        <taxon>Suessiales</taxon>
        <taxon>Symbiodiniaceae</taxon>
        <taxon>Symbiodinium</taxon>
    </lineage>
</organism>
<evidence type="ECO:0000313" key="9">
    <source>
        <dbReference type="Proteomes" id="UP000601435"/>
    </source>
</evidence>
<feature type="domain" description="Major facilitator superfamily (MFS) profile" evidence="7">
    <location>
        <begin position="110"/>
        <end position="501"/>
    </location>
</feature>
<feature type="transmembrane region" description="Helical" evidence="6">
    <location>
        <begin position="378"/>
        <end position="396"/>
    </location>
</feature>
<evidence type="ECO:0000313" key="8">
    <source>
        <dbReference type="EMBL" id="CAE7184173.1"/>
    </source>
</evidence>
<dbReference type="SUPFAM" id="SSF103473">
    <property type="entry name" value="MFS general substrate transporter"/>
    <property type="match status" value="1"/>
</dbReference>
<name>A0A812IZD4_9DINO</name>
<dbReference type="GO" id="GO:0005886">
    <property type="term" value="C:plasma membrane"/>
    <property type="evidence" value="ECO:0007669"/>
    <property type="project" value="UniProtKB-SubCell"/>
</dbReference>
<feature type="transmembrane region" description="Helical" evidence="6">
    <location>
        <begin position="308"/>
        <end position="326"/>
    </location>
</feature>
<dbReference type="Gene3D" id="1.20.1720.10">
    <property type="entry name" value="Multidrug resistance protein D"/>
    <property type="match status" value="1"/>
</dbReference>
<evidence type="ECO:0000259" key="7">
    <source>
        <dbReference type="PROSITE" id="PS50850"/>
    </source>
</evidence>
<dbReference type="PANTHER" id="PTHR43124:SF3">
    <property type="entry name" value="CHLORAMPHENICOL EFFLUX PUMP RV0191"/>
    <property type="match status" value="1"/>
</dbReference>
<evidence type="ECO:0000256" key="2">
    <source>
        <dbReference type="ARBA" id="ARBA00022475"/>
    </source>
</evidence>
<evidence type="ECO:0000256" key="5">
    <source>
        <dbReference type="ARBA" id="ARBA00023136"/>
    </source>
</evidence>
<dbReference type="PROSITE" id="PS50850">
    <property type="entry name" value="MFS"/>
    <property type="match status" value="1"/>
</dbReference>
<dbReference type="AlphaFoldDB" id="A0A812IZD4"/>